<keyword evidence="8" id="KW-0472">Membrane</keyword>
<dbReference type="SMART" id="SM00181">
    <property type="entry name" value="EGF"/>
    <property type="match status" value="2"/>
</dbReference>
<accession>A0A5S6QL45</accession>
<dbReference type="GO" id="GO:0016020">
    <property type="term" value="C:membrane"/>
    <property type="evidence" value="ECO:0007669"/>
    <property type="project" value="UniProtKB-SubCell"/>
</dbReference>
<comment type="caution">
    <text evidence="6">Lacks conserved residue(s) required for the propagation of feature annotation.</text>
</comment>
<evidence type="ECO:0000313" key="11">
    <source>
        <dbReference type="WBParaSite" id="TMUE_2000007894.1"/>
    </source>
</evidence>
<dbReference type="FunFam" id="2.10.25.10:FF:000012">
    <property type="entry name" value="Delta-like protein"/>
    <property type="match status" value="1"/>
</dbReference>
<reference evidence="11" key="1">
    <citation type="submission" date="2019-12" db="UniProtKB">
        <authorList>
            <consortium name="WormBaseParasite"/>
        </authorList>
    </citation>
    <scope>IDENTIFICATION</scope>
</reference>
<keyword evidence="3" id="KW-0677">Repeat</keyword>
<keyword evidence="4 6" id="KW-1015">Disulfide bond</keyword>
<evidence type="ECO:0000256" key="7">
    <source>
        <dbReference type="SAM" id="MobiDB-lite"/>
    </source>
</evidence>
<dbReference type="InterPro" id="IPR002049">
    <property type="entry name" value="LE_dom"/>
</dbReference>
<dbReference type="WBParaSite" id="TMUE_2000007894.1">
    <property type="protein sequence ID" value="TMUE_2000007894.1"/>
    <property type="gene ID" value="WBGene00292974"/>
</dbReference>
<evidence type="ECO:0000259" key="9">
    <source>
        <dbReference type="PROSITE" id="PS50026"/>
    </source>
</evidence>
<keyword evidence="5" id="KW-0325">Glycoprotein</keyword>
<dbReference type="CDD" id="cd00055">
    <property type="entry name" value="EGF_Lam"/>
    <property type="match status" value="1"/>
</dbReference>
<keyword evidence="8" id="KW-1133">Transmembrane helix</keyword>
<dbReference type="Pfam" id="PF00008">
    <property type="entry name" value="EGF"/>
    <property type="match status" value="1"/>
</dbReference>
<dbReference type="InterPro" id="IPR051022">
    <property type="entry name" value="Notch_Cell-Fate_Det"/>
</dbReference>
<keyword evidence="2" id="KW-0732">Signal</keyword>
<evidence type="ECO:0000256" key="1">
    <source>
        <dbReference type="ARBA" id="ARBA00022536"/>
    </source>
</evidence>
<evidence type="ECO:0000313" key="10">
    <source>
        <dbReference type="Proteomes" id="UP000046395"/>
    </source>
</evidence>
<evidence type="ECO:0000256" key="2">
    <source>
        <dbReference type="ARBA" id="ARBA00022729"/>
    </source>
</evidence>
<name>A0A5S6QL45_TRIMR</name>
<evidence type="ECO:0000256" key="4">
    <source>
        <dbReference type="ARBA" id="ARBA00023157"/>
    </source>
</evidence>
<evidence type="ECO:0000256" key="6">
    <source>
        <dbReference type="PROSITE-ProRule" id="PRU00076"/>
    </source>
</evidence>
<evidence type="ECO:0000256" key="8">
    <source>
        <dbReference type="SAM" id="Phobius"/>
    </source>
</evidence>
<sequence length="194" mass="21545">MSCDKSSCVHGICVMIDGQGRCNCTHGYTGEYCDVPIQCKDGFCLNGGTCFEMLGRVECKCPSGFSGLNCERKTLEQTSAKGSPYEDKYLGIAASIFIFSFISGLAILAFVKYLQQRSQVRSKAPHELSANRADSPEQAEEYDVRPMSRDSLVGVQNFLLSRNMDARRSSAEAEDDWFKRRISAENPIARYAET</sequence>
<feature type="region of interest" description="Disordered" evidence="7">
    <location>
        <begin position="124"/>
        <end position="143"/>
    </location>
</feature>
<proteinExistence type="predicted"/>
<feature type="disulfide bond" evidence="6">
    <location>
        <begin position="24"/>
        <end position="33"/>
    </location>
</feature>
<dbReference type="CDD" id="cd00054">
    <property type="entry name" value="EGF_CA"/>
    <property type="match status" value="1"/>
</dbReference>
<feature type="domain" description="EGF-like" evidence="9">
    <location>
        <begin position="35"/>
        <end position="71"/>
    </location>
</feature>
<protein>
    <submittedName>
        <fullName evidence="11">EGF-like domain-containing protein</fullName>
    </submittedName>
</protein>
<dbReference type="Proteomes" id="UP000046395">
    <property type="component" value="Unassembled WGS sequence"/>
</dbReference>
<dbReference type="SUPFAM" id="SSF57196">
    <property type="entry name" value="EGF/Laminin"/>
    <property type="match status" value="1"/>
</dbReference>
<evidence type="ECO:0000256" key="3">
    <source>
        <dbReference type="ARBA" id="ARBA00022737"/>
    </source>
</evidence>
<dbReference type="PROSITE" id="PS50026">
    <property type="entry name" value="EGF_3"/>
    <property type="match status" value="2"/>
</dbReference>
<dbReference type="AlphaFoldDB" id="A0A5S6QL45"/>
<feature type="disulfide bond" evidence="6">
    <location>
        <begin position="61"/>
        <end position="70"/>
    </location>
</feature>
<evidence type="ECO:0000256" key="5">
    <source>
        <dbReference type="ARBA" id="ARBA00023180"/>
    </source>
</evidence>
<organism evidence="10 11">
    <name type="scientific">Trichuris muris</name>
    <name type="common">Mouse whipworm</name>
    <dbReference type="NCBI Taxonomy" id="70415"/>
    <lineage>
        <taxon>Eukaryota</taxon>
        <taxon>Metazoa</taxon>
        <taxon>Ecdysozoa</taxon>
        <taxon>Nematoda</taxon>
        <taxon>Enoplea</taxon>
        <taxon>Dorylaimia</taxon>
        <taxon>Trichinellida</taxon>
        <taxon>Trichuridae</taxon>
        <taxon>Trichuris</taxon>
    </lineage>
</organism>
<dbReference type="InterPro" id="IPR000742">
    <property type="entry name" value="EGF"/>
</dbReference>
<dbReference type="GO" id="GO:0045597">
    <property type="term" value="P:positive regulation of cell differentiation"/>
    <property type="evidence" value="ECO:0007669"/>
    <property type="project" value="UniProtKB-ARBA"/>
</dbReference>
<dbReference type="STRING" id="70415.A0A5S6QL45"/>
<dbReference type="PROSITE" id="PS00022">
    <property type="entry name" value="EGF_1"/>
    <property type="match status" value="2"/>
</dbReference>
<feature type="transmembrane region" description="Helical" evidence="8">
    <location>
        <begin position="89"/>
        <end position="111"/>
    </location>
</feature>
<dbReference type="PANTHER" id="PTHR24049">
    <property type="entry name" value="CRUMBS FAMILY MEMBER"/>
    <property type="match status" value="1"/>
</dbReference>
<dbReference type="Gene3D" id="2.10.25.10">
    <property type="entry name" value="Laminin"/>
    <property type="match status" value="2"/>
</dbReference>
<dbReference type="PROSITE" id="PS01186">
    <property type="entry name" value="EGF_2"/>
    <property type="match status" value="2"/>
</dbReference>
<keyword evidence="1 6" id="KW-0245">EGF-like domain</keyword>
<feature type="domain" description="EGF-like" evidence="9">
    <location>
        <begin position="4"/>
        <end position="34"/>
    </location>
</feature>
<keyword evidence="8" id="KW-0812">Transmembrane</keyword>
<keyword evidence="10" id="KW-1185">Reference proteome</keyword>